<evidence type="ECO:0000313" key="1">
    <source>
        <dbReference type="EMBL" id="KZS08831.1"/>
    </source>
</evidence>
<sequence length="183" mass="19972">MNMTAFEELARRALPSHHSYSKISIWTLLIRRLLQRQHLGHLYRQLLDMEPLQELFQHLDWDNLQLLQWLQHFVLLTAANSFGFRQSATALSFGAAQQPATTLSFSFGLMATLSASPFPLDVSTAPAPSFGQTSFSFGAPTSTADIAKLALTVDPATTTTPATSTMVVSSASSLVAQPPLLLP</sequence>
<name>A0A164RPD1_9CRUS</name>
<gene>
    <name evidence="1" type="ORF">APZ42_027092</name>
</gene>
<keyword evidence="2" id="KW-1185">Reference proteome</keyword>
<organism evidence="1 2">
    <name type="scientific">Daphnia magna</name>
    <dbReference type="NCBI Taxonomy" id="35525"/>
    <lineage>
        <taxon>Eukaryota</taxon>
        <taxon>Metazoa</taxon>
        <taxon>Ecdysozoa</taxon>
        <taxon>Arthropoda</taxon>
        <taxon>Crustacea</taxon>
        <taxon>Branchiopoda</taxon>
        <taxon>Diplostraca</taxon>
        <taxon>Cladocera</taxon>
        <taxon>Anomopoda</taxon>
        <taxon>Daphniidae</taxon>
        <taxon>Daphnia</taxon>
    </lineage>
</organism>
<feature type="non-terminal residue" evidence="1">
    <location>
        <position position="183"/>
    </location>
</feature>
<dbReference type="Proteomes" id="UP000076858">
    <property type="component" value="Unassembled WGS sequence"/>
</dbReference>
<evidence type="ECO:0000313" key="2">
    <source>
        <dbReference type="Proteomes" id="UP000076858"/>
    </source>
</evidence>
<reference evidence="1 2" key="1">
    <citation type="submission" date="2016-03" db="EMBL/GenBank/DDBJ databases">
        <title>EvidentialGene: Evidence-directed Construction of Genes on Genomes.</title>
        <authorList>
            <person name="Gilbert D.G."/>
            <person name="Choi J.-H."/>
            <person name="Mockaitis K."/>
            <person name="Colbourne J."/>
            <person name="Pfrender M."/>
        </authorList>
    </citation>
    <scope>NUCLEOTIDE SEQUENCE [LARGE SCALE GENOMIC DNA]</scope>
    <source>
        <strain evidence="1 2">Xinb3</strain>
        <tissue evidence="1">Complete organism</tissue>
    </source>
</reference>
<protein>
    <submittedName>
        <fullName evidence="1">Nuclear pore glycoprotein p62</fullName>
    </submittedName>
</protein>
<accession>A0A164RPD1</accession>
<comment type="caution">
    <text evidence="1">The sequence shown here is derived from an EMBL/GenBank/DDBJ whole genome shotgun (WGS) entry which is preliminary data.</text>
</comment>
<proteinExistence type="predicted"/>
<dbReference type="AlphaFoldDB" id="A0A164RPD1"/>
<dbReference type="EMBL" id="LRGB01002172">
    <property type="protein sequence ID" value="KZS08831.1"/>
    <property type="molecule type" value="Genomic_DNA"/>
</dbReference>